<dbReference type="PANTHER" id="PTHR42852:SF13">
    <property type="entry name" value="PROTEIN DIPZ"/>
    <property type="match status" value="1"/>
</dbReference>
<dbReference type="PROSITE" id="PS51352">
    <property type="entry name" value="THIOREDOXIN_2"/>
    <property type="match status" value="1"/>
</dbReference>
<accession>A0A1D8GND8</accession>
<dbReference type="RefSeq" id="WP_069980748.1">
    <property type="nucleotide sequence ID" value="NZ_CP017269.1"/>
</dbReference>
<evidence type="ECO:0000313" key="3">
    <source>
        <dbReference type="Proteomes" id="UP000095743"/>
    </source>
</evidence>
<dbReference type="Proteomes" id="UP000095743">
    <property type="component" value="Chromosome"/>
</dbReference>
<dbReference type="SUPFAM" id="SSF52833">
    <property type="entry name" value="Thioredoxin-like"/>
    <property type="match status" value="1"/>
</dbReference>
<dbReference type="InterPro" id="IPR036249">
    <property type="entry name" value="Thioredoxin-like_sf"/>
</dbReference>
<dbReference type="GO" id="GO:0016209">
    <property type="term" value="F:antioxidant activity"/>
    <property type="evidence" value="ECO:0007669"/>
    <property type="project" value="InterPro"/>
</dbReference>
<dbReference type="CDD" id="cd02966">
    <property type="entry name" value="TlpA_like_family"/>
    <property type="match status" value="1"/>
</dbReference>
<dbReference type="InterPro" id="IPR050553">
    <property type="entry name" value="Thioredoxin_ResA/DsbE_sf"/>
</dbReference>
<name>A0A1D8GND8_9FIRM</name>
<dbReference type="KEGG" id="gfe:Gferi_24540"/>
<sequence>MNNLKKKRSPLILLITICMTLSLLTACGQGSGIFVNKEFSETDMLTINKTAVDFENSMMLKSAGFGLQLTPEISELNKAGKTSFGVMPGYGITLRFNPNNLSELIREAQLKDDAPTPEEMQKIVSENAPALYSIMRIPSKDDMAAEILQEVKDTYSHVDIITVRGNDTYYFAYNDDFSSFALNETDKADVDLLAAQFDALKNSICMFPLGKDDFGGYEPPTISSDINMNDFSAATLDGSIFTNDDLAKYDLTMVNIWTTWCTYCIEEMPDLQKLYSDMLPDNVNLITICGDAKEEPELSRKIMERIECTFKTLVPDEKLQKSLLNEVQAFPTTIFVDSEGNIVGDPQMGAPSADGKVADAYLKLINERLRMVVNGQ</sequence>
<dbReference type="AlphaFoldDB" id="A0A1D8GND8"/>
<reference evidence="2 3" key="1">
    <citation type="submission" date="2016-09" db="EMBL/GenBank/DDBJ databases">
        <title>Genomic analysis reveals versatility of anaerobic energy metabolism of Geosporobacter ferrireducens IRF9 of phylum Firmicutes.</title>
        <authorList>
            <person name="Kim S.-J."/>
        </authorList>
    </citation>
    <scope>NUCLEOTIDE SEQUENCE [LARGE SCALE GENOMIC DNA]</scope>
    <source>
        <strain evidence="2 3">IRF9</strain>
    </source>
</reference>
<proteinExistence type="predicted"/>
<dbReference type="InterPro" id="IPR000866">
    <property type="entry name" value="AhpC/TSA"/>
</dbReference>
<evidence type="ECO:0000313" key="2">
    <source>
        <dbReference type="EMBL" id="AOT72439.1"/>
    </source>
</evidence>
<dbReference type="GO" id="GO:0016491">
    <property type="term" value="F:oxidoreductase activity"/>
    <property type="evidence" value="ECO:0007669"/>
    <property type="project" value="InterPro"/>
</dbReference>
<dbReference type="PANTHER" id="PTHR42852">
    <property type="entry name" value="THIOL:DISULFIDE INTERCHANGE PROTEIN DSBE"/>
    <property type="match status" value="1"/>
</dbReference>
<gene>
    <name evidence="2" type="ORF">Gferi_24540</name>
</gene>
<dbReference type="Gene3D" id="3.40.30.10">
    <property type="entry name" value="Glutaredoxin"/>
    <property type="match status" value="1"/>
</dbReference>
<dbReference type="InterPro" id="IPR013766">
    <property type="entry name" value="Thioredoxin_domain"/>
</dbReference>
<evidence type="ECO:0000259" key="1">
    <source>
        <dbReference type="PROSITE" id="PS51352"/>
    </source>
</evidence>
<dbReference type="OrthoDB" id="9809733at2"/>
<keyword evidence="3" id="KW-1185">Reference proteome</keyword>
<dbReference type="Pfam" id="PF00578">
    <property type="entry name" value="AhpC-TSA"/>
    <property type="match status" value="1"/>
</dbReference>
<protein>
    <recommendedName>
        <fullName evidence="1">Thioredoxin domain-containing protein</fullName>
    </recommendedName>
</protein>
<feature type="domain" description="Thioredoxin" evidence="1">
    <location>
        <begin position="222"/>
        <end position="370"/>
    </location>
</feature>
<organism evidence="2 3">
    <name type="scientific">Geosporobacter ferrireducens</name>
    <dbReference type="NCBI Taxonomy" id="1424294"/>
    <lineage>
        <taxon>Bacteria</taxon>
        <taxon>Bacillati</taxon>
        <taxon>Bacillota</taxon>
        <taxon>Clostridia</taxon>
        <taxon>Peptostreptococcales</taxon>
        <taxon>Thermotaleaceae</taxon>
        <taxon>Geosporobacter</taxon>
    </lineage>
</organism>
<dbReference type="STRING" id="1424294.Gferi_24540"/>
<dbReference type="PROSITE" id="PS51257">
    <property type="entry name" value="PROKAR_LIPOPROTEIN"/>
    <property type="match status" value="1"/>
</dbReference>
<dbReference type="EMBL" id="CP017269">
    <property type="protein sequence ID" value="AOT72439.1"/>
    <property type="molecule type" value="Genomic_DNA"/>
</dbReference>